<feature type="transmembrane region" description="Helical" evidence="1">
    <location>
        <begin position="90"/>
        <end position="108"/>
    </location>
</feature>
<evidence type="ECO:0000313" key="2">
    <source>
        <dbReference type="EMBL" id="SFO01476.1"/>
    </source>
</evidence>
<keyword evidence="1" id="KW-1133">Transmembrane helix</keyword>
<sequence length="145" mass="17586">MDRIKMTFQIIFTNWVHLLGFYFTTYLSFILFSILRLEGFAGENWNVILFFSPLAIPILFFTYGLFIIGGFYISICLLDTLAFNFIKEKTWTILFLEWIMIIPIFIMWAFEYEYWLWLTLILSFLVTQRIRKNSIEKIKNRFCSF</sequence>
<name>A0A1I5DQM0_9BACT</name>
<feature type="transmembrane region" description="Helical" evidence="1">
    <location>
        <begin position="54"/>
        <end position="78"/>
    </location>
</feature>
<proteinExistence type="predicted"/>
<dbReference type="AlphaFoldDB" id="A0A1I5DQM0"/>
<dbReference type="EMBL" id="FOVW01000003">
    <property type="protein sequence ID" value="SFO01476.1"/>
    <property type="molecule type" value="Genomic_DNA"/>
</dbReference>
<evidence type="ECO:0000256" key="1">
    <source>
        <dbReference type="SAM" id="Phobius"/>
    </source>
</evidence>
<keyword evidence="3" id="KW-1185">Reference proteome</keyword>
<feature type="transmembrane region" description="Helical" evidence="1">
    <location>
        <begin position="12"/>
        <end position="34"/>
    </location>
</feature>
<keyword evidence="1" id="KW-0812">Transmembrane</keyword>
<accession>A0A1I5DQM0</accession>
<dbReference type="Proteomes" id="UP000199564">
    <property type="component" value="Unassembled WGS sequence"/>
</dbReference>
<feature type="transmembrane region" description="Helical" evidence="1">
    <location>
        <begin position="114"/>
        <end position="131"/>
    </location>
</feature>
<reference evidence="3" key="1">
    <citation type="submission" date="2016-10" db="EMBL/GenBank/DDBJ databases">
        <authorList>
            <person name="Varghese N."/>
            <person name="Submissions S."/>
        </authorList>
    </citation>
    <scope>NUCLEOTIDE SEQUENCE [LARGE SCALE GENOMIC DNA]</scope>
    <source>
        <strain evidence="3">DSM 15282</strain>
    </source>
</reference>
<gene>
    <name evidence="2" type="ORF">SAMN04488519_103109</name>
</gene>
<organism evidence="2 3">
    <name type="scientific">Algoriphagus ornithinivorans</name>
    <dbReference type="NCBI Taxonomy" id="226506"/>
    <lineage>
        <taxon>Bacteria</taxon>
        <taxon>Pseudomonadati</taxon>
        <taxon>Bacteroidota</taxon>
        <taxon>Cytophagia</taxon>
        <taxon>Cytophagales</taxon>
        <taxon>Cyclobacteriaceae</taxon>
        <taxon>Algoriphagus</taxon>
    </lineage>
</organism>
<evidence type="ECO:0000313" key="3">
    <source>
        <dbReference type="Proteomes" id="UP000199564"/>
    </source>
</evidence>
<keyword evidence="1" id="KW-0472">Membrane</keyword>
<protein>
    <submittedName>
        <fullName evidence="2">Uncharacterized protein</fullName>
    </submittedName>
</protein>